<evidence type="ECO:0000313" key="10">
    <source>
        <dbReference type="EMBL" id="KAK8833723.1"/>
    </source>
</evidence>
<comment type="similarity">
    <text evidence="2">Belongs to the amino acid/polyamine transporter 2 family.</text>
</comment>
<evidence type="ECO:0000256" key="3">
    <source>
        <dbReference type="ARBA" id="ARBA00022448"/>
    </source>
</evidence>
<feature type="transmembrane region" description="Helical" evidence="8">
    <location>
        <begin position="292"/>
        <end position="324"/>
    </location>
</feature>
<feature type="transmembrane region" description="Helical" evidence="8">
    <location>
        <begin position="33"/>
        <end position="52"/>
    </location>
</feature>
<evidence type="ECO:0000256" key="5">
    <source>
        <dbReference type="ARBA" id="ARBA00022970"/>
    </source>
</evidence>
<evidence type="ECO:0000313" key="11">
    <source>
        <dbReference type="EMBL" id="KAK8834204.1"/>
    </source>
</evidence>
<dbReference type="PANTHER" id="PTHR22950">
    <property type="entry name" value="AMINO ACID TRANSPORTER"/>
    <property type="match status" value="1"/>
</dbReference>
<feature type="transmembrane region" description="Helical" evidence="8">
    <location>
        <begin position="168"/>
        <end position="195"/>
    </location>
</feature>
<dbReference type="InterPro" id="IPR013057">
    <property type="entry name" value="AA_transpt_TM"/>
</dbReference>
<evidence type="ECO:0000256" key="2">
    <source>
        <dbReference type="ARBA" id="ARBA00008066"/>
    </source>
</evidence>
<evidence type="ECO:0000313" key="12">
    <source>
        <dbReference type="EMBL" id="KAK8863786.1"/>
    </source>
</evidence>
<feature type="transmembrane region" description="Helical" evidence="8">
    <location>
        <begin position="102"/>
        <end position="124"/>
    </location>
</feature>
<keyword evidence="4 8" id="KW-0812">Transmembrane</keyword>
<feature type="transmembrane region" description="Helical" evidence="8">
    <location>
        <begin position="336"/>
        <end position="353"/>
    </location>
</feature>
<dbReference type="Proteomes" id="UP001470230">
    <property type="component" value="Unassembled WGS sequence"/>
</dbReference>
<feature type="transmembrane region" description="Helical" evidence="8">
    <location>
        <begin position="249"/>
        <end position="272"/>
    </location>
</feature>
<accession>A0ABR2GJW9</accession>
<evidence type="ECO:0000256" key="1">
    <source>
        <dbReference type="ARBA" id="ARBA00004141"/>
    </source>
</evidence>
<comment type="caution">
    <text evidence="11">The sequence shown here is derived from an EMBL/GenBank/DDBJ whole genome shotgun (WGS) entry which is preliminary data.</text>
</comment>
<proteinExistence type="inferred from homology"/>
<evidence type="ECO:0000256" key="6">
    <source>
        <dbReference type="ARBA" id="ARBA00022989"/>
    </source>
</evidence>
<keyword evidence="3" id="KW-0813">Transport</keyword>
<feature type="transmembrane region" description="Helical" evidence="8">
    <location>
        <begin position="58"/>
        <end position="81"/>
    </location>
</feature>
<keyword evidence="5" id="KW-0029">Amino-acid transport</keyword>
<evidence type="ECO:0000259" key="9">
    <source>
        <dbReference type="Pfam" id="PF01490"/>
    </source>
</evidence>
<name>A0ABR2GJW9_9EUKA</name>
<organism evidence="11 13">
    <name type="scientific">Tritrichomonas musculus</name>
    <dbReference type="NCBI Taxonomy" id="1915356"/>
    <lineage>
        <taxon>Eukaryota</taxon>
        <taxon>Metamonada</taxon>
        <taxon>Parabasalia</taxon>
        <taxon>Tritrichomonadida</taxon>
        <taxon>Tritrichomonadidae</taxon>
        <taxon>Tritrichomonas</taxon>
    </lineage>
</organism>
<keyword evidence="6 8" id="KW-1133">Transmembrane helix</keyword>
<feature type="transmembrane region" description="Helical" evidence="8">
    <location>
        <begin position="215"/>
        <end position="237"/>
    </location>
</feature>
<evidence type="ECO:0000256" key="4">
    <source>
        <dbReference type="ARBA" id="ARBA00022692"/>
    </source>
</evidence>
<keyword evidence="13" id="KW-1185">Reference proteome</keyword>
<dbReference type="PANTHER" id="PTHR22950:SF458">
    <property type="entry name" value="SODIUM-COUPLED NEUTRAL AMINO ACID TRANSPORTER 11-RELATED"/>
    <property type="match status" value="1"/>
</dbReference>
<comment type="subcellular location">
    <subcellularLocation>
        <location evidence="1">Membrane</location>
        <topology evidence="1">Multi-pass membrane protein</topology>
    </subcellularLocation>
</comment>
<dbReference type="EMBL" id="JAPFFF010000472">
    <property type="protein sequence ID" value="KAK8834204.1"/>
    <property type="molecule type" value="Genomic_DNA"/>
</dbReference>
<evidence type="ECO:0000256" key="7">
    <source>
        <dbReference type="ARBA" id="ARBA00023136"/>
    </source>
</evidence>
<feature type="domain" description="Amino acid transporter transmembrane" evidence="9">
    <location>
        <begin position="27"/>
        <end position="414"/>
    </location>
</feature>
<feature type="transmembrane region" description="Helical" evidence="8">
    <location>
        <begin position="394"/>
        <end position="415"/>
    </location>
</feature>
<protein>
    <recommendedName>
        <fullName evidence="9">Amino acid transporter transmembrane domain-containing protein</fullName>
    </recommendedName>
</protein>
<dbReference type="EMBL" id="JAPFFF010000686">
    <property type="protein sequence ID" value="KAK8833723.1"/>
    <property type="molecule type" value="Genomic_DNA"/>
</dbReference>
<keyword evidence="7 8" id="KW-0472">Membrane</keyword>
<feature type="transmembrane region" description="Helical" evidence="8">
    <location>
        <begin position="359"/>
        <end position="382"/>
    </location>
</feature>
<dbReference type="EMBL" id="JAPFFF010000017">
    <property type="protein sequence ID" value="KAK8863786.1"/>
    <property type="molecule type" value="Genomic_DNA"/>
</dbReference>
<reference evidence="11 13" key="1">
    <citation type="submission" date="2024-04" db="EMBL/GenBank/DDBJ databases">
        <title>Tritrichomonas musculus Genome.</title>
        <authorList>
            <person name="Alves-Ferreira E."/>
            <person name="Grigg M."/>
            <person name="Lorenzi H."/>
            <person name="Galac M."/>
        </authorList>
    </citation>
    <scope>NUCLEOTIDE SEQUENCE [LARGE SCALE GENOMIC DNA]</scope>
    <source>
        <strain evidence="11 13">EAF2021</strain>
    </source>
</reference>
<gene>
    <name evidence="12" type="ORF">M9Y10_011476</name>
    <name evidence="11" type="ORF">M9Y10_032953</name>
    <name evidence="10" type="ORF">M9Y10_040657</name>
</gene>
<dbReference type="Pfam" id="PF01490">
    <property type="entry name" value="Aa_trans"/>
    <property type="match status" value="1"/>
</dbReference>
<evidence type="ECO:0000256" key="8">
    <source>
        <dbReference type="SAM" id="Phobius"/>
    </source>
</evidence>
<feature type="transmembrane region" description="Helical" evidence="8">
    <location>
        <begin position="144"/>
        <end position="161"/>
    </location>
</feature>
<sequence>MINDGLLNSVDTNSYTSQGANPKKAHTSTIATIFNLVNSLLGAGILGVPNAFTHCGFVPSLLLTTIVAALSYVSACLVVKLQNVTNAGSISDLAKITMGRPGSIALSICVVLFCYSSMTAYLIIGSDVIMFFLDKFGLVIDRKSWNRTLLVFIFSICLPIAMTIPKQIAVLSAISTFAFVGLNMFVIAMVIEAIINLPKHGISPTAITATFNMHFFNALSIISLCFALASIILPVIMESHPNLNHRFKEISWASYLSYFIVAIPAILGYLMFGSETTEVIFDSFPTNDIIMIIVRIAYFVILTASYPVLGMSVLTTYSVAIYGVHDQKSLPWSKRCVILFLENILTLLVAMFFPNVRPVMAIGGAIGGCMTNFFFPPAFYLIVSNKSWKTWTHILLIILAIFGIISTVVSTYEAVLDAVHAFKKN</sequence>
<evidence type="ECO:0000313" key="13">
    <source>
        <dbReference type="Proteomes" id="UP001470230"/>
    </source>
</evidence>